<feature type="region of interest" description="Disordered" evidence="1">
    <location>
        <begin position="1"/>
        <end position="27"/>
    </location>
</feature>
<evidence type="ECO:0000313" key="3">
    <source>
        <dbReference type="EMBL" id="MDT8897663.1"/>
    </source>
</evidence>
<sequence>MSPKKTVREVTPPKAPLSHASQRPTSQTIPPVLELSLSLGWLWASLSGVGVLLISLLNHAPWWLSLLRAIGVMLILGFLVWYLSDTLIRGLLESRVAAHNGALASPEPPQSTHDLSA</sequence>
<dbReference type="EMBL" id="JAUHMF010000001">
    <property type="protein sequence ID" value="MDT8897663.1"/>
    <property type="molecule type" value="Genomic_DNA"/>
</dbReference>
<keyword evidence="2" id="KW-1133">Transmembrane helix</keyword>
<organism evidence="3 4">
    <name type="scientific">Thermanaerothrix solaris</name>
    <dbReference type="NCBI Taxonomy" id="3058434"/>
    <lineage>
        <taxon>Bacteria</taxon>
        <taxon>Bacillati</taxon>
        <taxon>Chloroflexota</taxon>
        <taxon>Anaerolineae</taxon>
        <taxon>Anaerolineales</taxon>
        <taxon>Anaerolineaceae</taxon>
        <taxon>Thermanaerothrix</taxon>
    </lineage>
</organism>
<comment type="caution">
    <text evidence="3">The sequence shown here is derived from an EMBL/GenBank/DDBJ whole genome shotgun (WGS) entry which is preliminary data.</text>
</comment>
<evidence type="ECO:0000313" key="4">
    <source>
        <dbReference type="Proteomes" id="UP001254165"/>
    </source>
</evidence>
<feature type="transmembrane region" description="Helical" evidence="2">
    <location>
        <begin position="62"/>
        <end position="83"/>
    </location>
</feature>
<reference evidence="3 4" key="1">
    <citation type="submission" date="2023-07" db="EMBL/GenBank/DDBJ databases">
        <title>Novel species of Thermanaerothrix with wide hydrolytic capabilities.</title>
        <authorList>
            <person name="Zayulina K.S."/>
            <person name="Podosokorskaya O.A."/>
            <person name="Elcheninov A.G."/>
        </authorList>
    </citation>
    <scope>NUCLEOTIDE SEQUENCE [LARGE SCALE GENOMIC DNA]</scope>
    <source>
        <strain evidence="3 4">4228-RoL</strain>
    </source>
</reference>
<gene>
    <name evidence="3" type="ORF">QYE77_05240</name>
</gene>
<evidence type="ECO:0000256" key="2">
    <source>
        <dbReference type="SAM" id="Phobius"/>
    </source>
</evidence>
<proteinExistence type="predicted"/>
<keyword evidence="2" id="KW-0472">Membrane</keyword>
<feature type="transmembrane region" description="Helical" evidence="2">
    <location>
        <begin position="32"/>
        <end position="56"/>
    </location>
</feature>
<keyword evidence="2" id="KW-0812">Transmembrane</keyword>
<name>A0ABU3NNA9_9CHLR</name>
<keyword evidence="4" id="KW-1185">Reference proteome</keyword>
<evidence type="ECO:0000256" key="1">
    <source>
        <dbReference type="SAM" id="MobiDB-lite"/>
    </source>
</evidence>
<dbReference type="Proteomes" id="UP001254165">
    <property type="component" value="Unassembled WGS sequence"/>
</dbReference>
<protein>
    <submittedName>
        <fullName evidence="3">Uncharacterized protein</fullName>
    </submittedName>
</protein>
<accession>A0ABU3NNA9</accession>
<dbReference type="RefSeq" id="WP_315624326.1">
    <property type="nucleotide sequence ID" value="NZ_JAUHMF010000001.1"/>
</dbReference>